<dbReference type="CDD" id="cd01434">
    <property type="entry name" value="EFG_mtEFG1_IV"/>
    <property type="match status" value="1"/>
</dbReference>
<dbReference type="PROSITE" id="PS51722">
    <property type="entry name" value="G_TR_2"/>
    <property type="match status" value="1"/>
</dbReference>
<dbReference type="Pfam" id="PF00679">
    <property type="entry name" value="EFG_C"/>
    <property type="match status" value="1"/>
</dbReference>
<dbReference type="NCBIfam" id="TIGR00231">
    <property type="entry name" value="small_GTP"/>
    <property type="match status" value="1"/>
</dbReference>
<keyword evidence="2" id="KW-0342">GTP-binding</keyword>
<dbReference type="Proteomes" id="UP001596011">
    <property type="component" value="Unassembled WGS sequence"/>
</dbReference>
<dbReference type="Gene3D" id="3.40.50.300">
    <property type="entry name" value="P-loop containing nucleotide triphosphate hydrolases"/>
    <property type="match status" value="1"/>
</dbReference>
<dbReference type="SUPFAM" id="SSF54980">
    <property type="entry name" value="EF-G C-terminal domain-like"/>
    <property type="match status" value="2"/>
</dbReference>
<proteinExistence type="predicted"/>
<dbReference type="InterPro" id="IPR041095">
    <property type="entry name" value="EFG_II"/>
</dbReference>
<evidence type="ECO:0000256" key="1">
    <source>
        <dbReference type="ARBA" id="ARBA00022741"/>
    </source>
</evidence>
<keyword evidence="4" id="KW-0251">Elongation factor</keyword>
<name>A0ABV9HCQ9_9MICO</name>
<comment type="caution">
    <text evidence="4">The sequence shown here is derived from an EMBL/GenBank/DDBJ whole genome shotgun (WGS) entry which is preliminary data.</text>
</comment>
<dbReference type="PRINTS" id="PR00315">
    <property type="entry name" value="ELONGATNFCT"/>
</dbReference>
<protein>
    <submittedName>
        <fullName evidence="4">Elongation factor G</fullName>
    </submittedName>
</protein>
<dbReference type="RefSeq" id="WP_377133905.1">
    <property type="nucleotide sequence ID" value="NZ_JBHSFI010000003.1"/>
</dbReference>
<dbReference type="EMBL" id="JBHSFI010000003">
    <property type="protein sequence ID" value="MFC4628121.1"/>
    <property type="molecule type" value="Genomic_DNA"/>
</dbReference>
<keyword evidence="5" id="KW-1185">Reference proteome</keyword>
<dbReference type="InterPro" id="IPR027417">
    <property type="entry name" value="P-loop_NTPase"/>
</dbReference>
<accession>A0ABV9HCQ9</accession>
<sequence length="710" mass="74308">MEAASTGRHRTVAVVGASGAGKTTLTEALLHRAGAIPRAGRVEDGSTVTDHEPEEIARGISLGLALGTLTWTCPDGAVRTLTLADAPGHPDFAGAMDTALSVADLALVVVSAVDGVPPGTRTAWSTAEALGVPRVVVVTQEDRARADFRRVLAELREAFGEHLWPIELPLGEEQSFRAIADVLGEHALVYDDQGRHHEEDLPPGAVDEEHRMHVDVTEELVSHDDEQLDAYLSGREPAAAVLERDLAREVATGEAVPVVVASGVTATGVDRLTDLLCELAPAPTERDSRIVVGSAARDDAPAGTYDTGDDGGAGRTVAVAADPSGEPLVHIFRTVVDPFVGQVSMLKVLSGVVRTSDRLRNATTGADERIHGLFRLQGKEHIPAGELAAGDVGAAAKLGGSPSGTLLWSRTSGQARPFLPPPRQPVYAASLVPASQSDDERMPAALARLVAEDPTLVLDRMGEATVLRGLGDTHLDVAVERLARVFGVHVETGPVPVAYRETIARSTQAEGKVKKQSGGHGQFAVVQLRVGPLLDGGFEAGGFEFVDSVVGGAVPRQYISAVEKGARDAMAAGGPQGYPVVDLRVEVYDGKSHSVDSSDMAFRVATAAGVKAALAEAGTVLLEPVATVTVTVPPDHQGAVLTDLSGRRGRVSATELADDGRARLVATVPEAELGRYVLDLRSLTGGRAELTIRPAGYDRAPDRSRPRTPS</sequence>
<dbReference type="SUPFAM" id="SSF50447">
    <property type="entry name" value="Translation proteins"/>
    <property type="match status" value="1"/>
</dbReference>
<dbReference type="Gene3D" id="3.30.70.240">
    <property type="match status" value="1"/>
</dbReference>
<dbReference type="InterPro" id="IPR020568">
    <property type="entry name" value="Ribosomal_Su5_D2-typ_SF"/>
</dbReference>
<evidence type="ECO:0000313" key="4">
    <source>
        <dbReference type="EMBL" id="MFC4628121.1"/>
    </source>
</evidence>
<dbReference type="GO" id="GO:0003746">
    <property type="term" value="F:translation elongation factor activity"/>
    <property type="evidence" value="ECO:0007669"/>
    <property type="project" value="UniProtKB-KW"/>
</dbReference>
<dbReference type="InterPro" id="IPR000795">
    <property type="entry name" value="T_Tr_GTP-bd_dom"/>
</dbReference>
<dbReference type="InterPro" id="IPR047872">
    <property type="entry name" value="EFG_IV"/>
</dbReference>
<keyword evidence="4" id="KW-0648">Protein biosynthesis</keyword>
<dbReference type="Gene3D" id="2.40.30.10">
    <property type="entry name" value="Translation factors"/>
    <property type="match status" value="1"/>
</dbReference>
<dbReference type="Gene3D" id="3.30.70.870">
    <property type="entry name" value="Elongation Factor G (Translational Gtpase), domain 3"/>
    <property type="match status" value="1"/>
</dbReference>
<feature type="domain" description="Tr-type G" evidence="3">
    <location>
        <begin position="7"/>
        <end position="284"/>
    </location>
</feature>
<dbReference type="InterPro" id="IPR005225">
    <property type="entry name" value="Small_GTP-bd"/>
</dbReference>
<dbReference type="InterPro" id="IPR014721">
    <property type="entry name" value="Ribsml_uS5_D2-typ_fold_subgr"/>
</dbReference>
<dbReference type="InterPro" id="IPR000640">
    <property type="entry name" value="EFG_V-like"/>
</dbReference>
<dbReference type="Pfam" id="PF14492">
    <property type="entry name" value="EFG_III"/>
    <property type="match status" value="1"/>
</dbReference>
<dbReference type="PANTHER" id="PTHR43261">
    <property type="entry name" value="TRANSLATION ELONGATION FACTOR G-RELATED"/>
    <property type="match status" value="1"/>
</dbReference>
<dbReference type="InterPro" id="IPR035649">
    <property type="entry name" value="EFG_V"/>
</dbReference>
<dbReference type="CDD" id="cd03713">
    <property type="entry name" value="EFG_mtEFG_C"/>
    <property type="match status" value="1"/>
</dbReference>
<dbReference type="InterPro" id="IPR009000">
    <property type="entry name" value="Transl_B-barrel_sf"/>
</dbReference>
<gene>
    <name evidence="4" type="ORF">ACFO6V_07745</name>
</gene>
<evidence type="ECO:0000313" key="5">
    <source>
        <dbReference type="Proteomes" id="UP001596011"/>
    </source>
</evidence>
<organism evidence="4 5">
    <name type="scientific">Promicromonospora alba</name>
    <dbReference type="NCBI Taxonomy" id="1616110"/>
    <lineage>
        <taxon>Bacteria</taxon>
        <taxon>Bacillati</taxon>
        <taxon>Actinomycetota</taxon>
        <taxon>Actinomycetes</taxon>
        <taxon>Micrococcales</taxon>
        <taxon>Promicromonosporaceae</taxon>
        <taxon>Promicromonospora</taxon>
    </lineage>
</organism>
<evidence type="ECO:0000259" key="3">
    <source>
        <dbReference type="PROSITE" id="PS51722"/>
    </source>
</evidence>
<dbReference type="SUPFAM" id="SSF54211">
    <property type="entry name" value="Ribosomal protein S5 domain 2-like"/>
    <property type="match status" value="1"/>
</dbReference>
<reference evidence="5" key="1">
    <citation type="journal article" date="2019" name="Int. J. Syst. Evol. Microbiol.">
        <title>The Global Catalogue of Microorganisms (GCM) 10K type strain sequencing project: providing services to taxonomists for standard genome sequencing and annotation.</title>
        <authorList>
            <consortium name="The Broad Institute Genomics Platform"/>
            <consortium name="The Broad Institute Genome Sequencing Center for Infectious Disease"/>
            <person name="Wu L."/>
            <person name="Ma J."/>
        </authorList>
    </citation>
    <scope>NUCLEOTIDE SEQUENCE [LARGE SCALE GENOMIC DNA]</scope>
    <source>
        <strain evidence="5">CCUG 42722</strain>
    </source>
</reference>
<dbReference type="PANTHER" id="PTHR43261:SF6">
    <property type="entry name" value="ELONGATION FACTOR G-LIKE PROTEIN"/>
    <property type="match status" value="1"/>
</dbReference>
<dbReference type="SMART" id="SM00889">
    <property type="entry name" value="EFG_IV"/>
    <property type="match status" value="1"/>
</dbReference>
<dbReference type="InterPro" id="IPR005517">
    <property type="entry name" value="Transl_elong_EFG/EF2_IV"/>
</dbReference>
<dbReference type="SUPFAM" id="SSF52540">
    <property type="entry name" value="P-loop containing nucleoside triphosphate hydrolases"/>
    <property type="match status" value="1"/>
</dbReference>
<evidence type="ECO:0000256" key="2">
    <source>
        <dbReference type="ARBA" id="ARBA00023134"/>
    </source>
</evidence>
<dbReference type="Pfam" id="PF00009">
    <property type="entry name" value="GTP_EFTU"/>
    <property type="match status" value="1"/>
</dbReference>
<keyword evidence="1" id="KW-0547">Nucleotide-binding</keyword>
<dbReference type="SMART" id="SM00838">
    <property type="entry name" value="EFG_C"/>
    <property type="match status" value="1"/>
</dbReference>
<dbReference type="InterPro" id="IPR035647">
    <property type="entry name" value="EFG_III/V"/>
</dbReference>
<dbReference type="NCBIfam" id="NF009381">
    <property type="entry name" value="PRK12740.1-5"/>
    <property type="match status" value="1"/>
</dbReference>
<dbReference type="Gene3D" id="3.30.230.10">
    <property type="match status" value="1"/>
</dbReference>
<dbReference type="Pfam" id="PF03764">
    <property type="entry name" value="EFG_IV"/>
    <property type="match status" value="1"/>
</dbReference>